<comment type="caution">
    <text evidence="2">The sequence shown here is derived from an EMBL/GenBank/DDBJ whole genome shotgun (WGS) entry which is preliminary data.</text>
</comment>
<protein>
    <submittedName>
        <fullName evidence="2">Uncharacterized protein</fullName>
    </submittedName>
</protein>
<gene>
    <name evidence="2" type="ORF">QIT00_20435</name>
</gene>
<name>A0ABT6T1C4_9ACTN</name>
<organism evidence="2 3">
    <name type="scientific">Streptomyces luteolus</name>
    <dbReference type="NCBI Taxonomy" id="3043615"/>
    <lineage>
        <taxon>Bacteria</taxon>
        <taxon>Bacillati</taxon>
        <taxon>Actinomycetota</taxon>
        <taxon>Actinomycetes</taxon>
        <taxon>Kitasatosporales</taxon>
        <taxon>Streptomycetaceae</taxon>
        <taxon>Streptomyces</taxon>
    </lineage>
</organism>
<sequence>MPQHPAPHRRGRRPDIGAGVDGTVWGVNNDGNIYRYGGDQPG</sequence>
<evidence type="ECO:0000313" key="2">
    <source>
        <dbReference type="EMBL" id="MDI3420894.1"/>
    </source>
</evidence>
<feature type="region of interest" description="Disordered" evidence="1">
    <location>
        <begin position="1"/>
        <end position="23"/>
    </location>
</feature>
<accession>A0ABT6T1C4</accession>
<feature type="compositionally biased region" description="Basic residues" evidence="1">
    <location>
        <begin position="1"/>
        <end position="12"/>
    </location>
</feature>
<dbReference type="RefSeq" id="WP_282536764.1">
    <property type="nucleotide sequence ID" value="NZ_JASCIS010000020.1"/>
</dbReference>
<dbReference type="EMBL" id="JASCIS010000020">
    <property type="protein sequence ID" value="MDI3420894.1"/>
    <property type="molecule type" value="Genomic_DNA"/>
</dbReference>
<reference evidence="2 3" key="1">
    <citation type="submission" date="2023-05" db="EMBL/GenBank/DDBJ databases">
        <title>Draft genome sequence of Streptomyces sp. B-S-A12 isolated from a cave soil in Thailand.</title>
        <authorList>
            <person name="Chamroensaksri N."/>
            <person name="Muangham S."/>
        </authorList>
    </citation>
    <scope>NUCLEOTIDE SEQUENCE [LARGE SCALE GENOMIC DNA]</scope>
    <source>
        <strain evidence="2 3">B-S-A12</strain>
    </source>
</reference>
<dbReference type="Proteomes" id="UP001237105">
    <property type="component" value="Unassembled WGS sequence"/>
</dbReference>
<keyword evidence="3" id="KW-1185">Reference proteome</keyword>
<evidence type="ECO:0000313" key="3">
    <source>
        <dbReference type="Proteomes" id="UP001237105"/>
    </source>
</evidence>
<evidence type="ECO:0000256" key="1">
    <source>
        <dbReference type="SAM" id="MobiDB-lite"/>
    </source>
</evidence>
<proteinExistence type="predicted"/>